<comment type="function">
    <text evidence="6">Plays an essential role in the assembly of succinate dehydrogenase (SDH), an enzyme complex (also referred to as respiratory complex II) that is a component of both the tricarboxylic acid (TCA) cycle and the mitochondrial electron transport chain, and which couples the oxidation of succinate to fumarate with the reduction of ubiquinone (coenzyme Q) to ubiquinol. Promotes maturation of the iron-sulfur protein subunit of the SDH catalytic dimer, protecting it from the deleterious effects of oxidants. May act together with SDHAF1.</text>
</comment>
<dbReference type="PANTHER" id="PTHR13137:SF6">
    <property type="entry name" value="SUCCINATE DEHYDROGENASE ASSEMBLY FACTOR 3, MITOCHONDRIAL"/>
    <property type="match status" value="1"/>
</dbReference>
<keyword evidence="7" id="KW-0472">Membrane</keyword>
<dbReference type="Pfam" id="PF13233">
    <property type="entry name" value="Complex1_LYR_2"/>
    <property type="match status" value="1"/>
</dbReference>
<accession>A0A9P7D3M0</accession>
<keyword evidence="7" id="KW-0812">Transmembrane</keyword>
<evidence type="ECO:0000256" key="5">
    <source>
        <dbReference type="ARBA" id="ARBA00023186"/>
    </source>
</evidence>
<protein>
    <recommendedName>
        <fullName evidence="6">Succinate dehydrogenase assembly factor 3</fullName>
        <shortName evidence="6">SDH assembly factor 3</shortName>
        <shortName evidence="6">SDHAF3</shortName>
    </recommendedName>
</protein>
<evidence type="ECO:0000313" key="9">
    <source>
        <dbReference type="Proteomes" id="UP000714275"/>
    </source>
</evidence>
<dbReference type="GO" id="GO:0006105">
    <property type="term" value="P:succinate metabolic process"/>
    <property type="evidence" value="ECO:0007669"/>
    <property type="project" value="TreeGrafter"/>
</dbReference>
<dbReference type="Proteomes" id="UP000714275">
    <property type="component" value="Unassembled WGS sequence"/>
</dbReference>
<keyword evidence="7" id="KW-1133">Transmembrane helix</keyword>
<dbReference type="GO" id="GO:0034553">
    <property type="term" value="P:mitochondrial respiratory chain complex II assembly"/>
    <property type="evidence" value="ECO:0007669"/>
    <property type="project" value="UniProtKB-UniRule"/>
</dbReference>
<evidence type="ECO:0000256" key="4">
    <source>
        <dbReference type="ARBA" id="ARBA00023128"/>
    </source>
</evidence>
<sequence>MYSTFVRLAVSATTKHLDLRQASVALYPPIPLYRRLLRAHRRLPIEMRSLGDDYVKAEFRRHREITNPVHIMGFLTQWKMYLDELPRDPSDSRSFKRLDPTVYEKVFMIPLIYGFGLMVLTCVQMSAEQLGQLYEFMHATKEIWKPVNGEQAHSETKK</sequence>
<dbReference type="GO" id="GO:0005758">
    <property type="term" value="C:mitochondrial intermembrane space"/>
    <property type="evidence" value="ECO:0007669"/>
    <property type="project" value="TreeGrafter"/>
</dbReference>
<feature type="transmembrane region" description="Helical" evidence="7">
    <location>
        <begin position="106"/>
        <end position="127"/>
    </location>
</feature>
<keyword evidence="5 6" id="KW-0143">Chaperone</keyword>
<evidence type="ECO:0000256" key="7">
    <source>
        <dbReference type="SAM" id="Phobius"/>
    </source>
</evidence>
<evidence type="ECO:0000313" key="8">
    <source>
        <dbReference type="EMBL" id="KAG1778995.1"/>
    </source>
</evidence>
<keyword evidence="9" id="KW-1185">Reference proteome</keyword>
<reference evidence="8" key="1">
    <citation type="journal article" date="2020" name="New Phytol.">
        <title>Comparative genomics reveals dynamic genome evolution in host specialist ectomycorrhizal fungi.</title>
        <authorList>
            <person name="Lofgren L.A."/>
            <person name="Nguyen N.H."/>
            <person name="Vilgalys R."/>
            <person name="Ruytinx J."/>
            <person name="Liao H.L."/>
            <person name="Branco S."/>
            <person name="Kuo A."/>
            <person name="LaButti K."/>
            <person name="Lipzen A."/>
            <person name="Andreopoulos W."/>
            <person name="Pangilinan J."/>
            <person name="Riley R."/>
            <person name="Hundley H."/>
            <person name="Na H."/>
            <person name="Barry K."/>
            <person name="Grigoriev I.V."/>
            <person name="Stajich J.E."/>
            <person name="Kennedy P.G."/>
        </authorList>
    </citation>
    <scope>NUCLEOTIDE SEQUENCE</scope>
    <source>
        <strain evidence="8">DOB743</strain>
    </source>
</reference>
<evidence type="ECO:0000256" key="3">
    <source>
        <dbReference type="ARBA" id="ARBA00022946"/>
    </source>
</evidence>
<dbReference type="PANTHER" id="PTHR13137">
    <property type="entry name" value="DC11 ACN9 HOMOLOG"/>
    <property type="match status" value="1"/>
</dbReference>
<dbReference type="OrthoDB" id="278329at2759"/>
<keyword evidence="4 6" id="KW-0496">Mitochondrion</keyword>
<dbReference type="EMBL" id="JABBWD010000013">
    <property type="protein sequence ID" value="KAG1778995.1"/>
    <property type="molecule type" value="Genomic_DNA"/>
</dbReference>
<evidence type="ECO:0000256" key="2">
    <source>
        <dbReference type="ARBA" id="ARBA00006020"/>
    </source>
</evidence>
<gene>
    <name evidence="8" type="ORF">EV702DRAFT_1195519</name>
</gene>
<evidence type="ECO:0000256" key="1">
    <source>
        <dbReference type="ARBA" id="ARBA00004305"/>
    </source>
</evidence>
<name>A0A9P7D3M0_9AGAM</name>
<dbReference type="GO" id="GO:0005759">
    <property type="term" value="C:mitochondrial matrix"/>
    <property type="evidence" value="ECO:0007669"/>
    <property type="project" value="UniProtKB-SubCell"/>
</dbReference>
<proteinExistence type="inferred from homology"/>
<comment type="subunit">
    <text evidence="6">Interacts with the iron-sulfur protein subunit within the SDH catalytic dimer.</text>
</comment>
<comment type="subcellular location">
    <subcellularLocation>
        <location evidence="1 6">Mitochondrion matrix</location>
    </subcellularLocation>
</comment>
<dbReference type="InterPro" id="IPR008381">
    <property type="entry name" value="SDHAF3/Sdh7"/>
</dbReference>
<dbReference type="CDD" id="cd20270">
    <property type="entry name" value="Complex1_LYR_SDHAF3_LYRM10"/>
    <property type="match status" value="1"/>
</dbReference>
<dbReference type="AlphaFoldDB" id="A0A9P7D3M0"/>
<comment type="similarity">
    <text evidence="2 6">Belongs to the complex I LYR family. SDHAF3 subfamily.</text>
</comment>
<keyword evidence="3" id="KW-0809">Transit peptide</keyword>
<evidence type="ECO:0000256" key="6">
    <source>
        <dbReference type="RuleBase" id="RU368039"/>
    </source>
</evidence>
<comment type="caution">
    <text evidence="8">The sequence shown here is derived from an EMBL/GenBank/DDBJ whole genome shotgun (WGS) entry which is preliminary data.</text>
</comment>
<organism evidence="8 9">
    <name type="scientific">Suillus placidus</name>
    <dbReference type="NCBI Taxonomy" id="48579"/>
    <lineage>
        <taxon>Eukaryota</taxon>
        <taxon>Fungi</taxon>
        <taxon>Dikarya</taxon>
        <taxon>Basidiomycota</taxon>
        <taxon>Agaricomycotina</taxon>
        <taxon>Agaricomycetes</taxon>
        <taxon>Agaricomycetidae</taxon>
        <taxon>Boletales</taxon>
        <taxon>Suillineae</taxon>
        <taxon>Suillaceae</taxon>
        <taxon>Suillus</taxon>
    </lineage>
</organism>